<sequence>MIFVPVARDGSLFHPDLVRGGKYQIGAKGEEQHFDNFDDALAALNAMPIPRWRRPNEQGHWGIVSGVAWQRVERQK</sequence>
<organism evidence="1 2">
    <name type="scientific">Roseivivax isoporae LMG 25204</name>
    <dbReference type="NCBI Taxonomy" id="1449351"/>
    <lineage>
        <taxon>Bacteria</taxon>
        <taxon>Pseudomonadati</taxon>
        <taxon>Pseudomonadota</taxon>
        <taxon>Alphaproteobacteria</taxon>
        <taxon>Rhodobacterales</taxon>
        <taxon>Roseobacteraceae</taxon>
        <taxon>Roseivivax</taxon>
    </lineage>
</organism>
<comment type="caution">
    <text evidence="1">The sequence shown here is derived from an EMBL/GenBank/DDBJ whole genome shotgun (WGS) entry which is preliminary data.</text>
</comment>
<evidence type="ECO:0000313" key="1">
    <source>
        <dbReference type="EMBL" id="ETX27461.1"/>
    </source>
</evidence>
<proteinExistence type="predicted"/>
<name>X7F5U9_9RHOB</name>
<dbReference type="Proteomes" id="UP000023430">
    <property type="component" value="Unassembled WGS sequence"/>
</dbReference>
<evidence type="ECO:0000313" key="2">
    <source>
        <dbReference type="Proteomes" id="UP000023430"/>
    </source>
</evidence>
<protein>
    <submittedName>
        <fullName evidence="1">Uncharacterized protein</fullName>
    </submittedName>
</protein>
<accession>X7F5U9</accession>
<dbReference type="EMBL" id="JAME01000032">
    <property type="protein sequence ID" value="ETX27461.1"/>
    <property type="molecule type" value="Genomic_DNA"/>
</dbReference>
<gene>
    <name evidence="1" type="ORF">RISW2_13620</name>
</gene>
<keyword evidence="2" id="KW-1185">Reference proteome</keyword>
<dbReference type="STRING" id="1449351.RISW2_13620"/>
<dbReference type="AlphaFoldDB" id="X7F5U9"/>
<dbReference type="eggNOG" id="COG1396">
    <property type="taxonomic scope" value="Bacteria"/>
</dbReference>
<reference evidence="1 2" key="1">
    <citation type="submission" date="2014-01" db="EMBL/GenBank/DDBJ databases">
        <title>Roseivivax isoporae LMG 25204 Genome Sequencing.</title>
        <authorList>
            <person name="Lai Q."/>
            <person name="Li G."/>
            <person name="Shao Z."/>
        </authorList>
    </citation>
    <scope>NUCLEOTIDE SEQUENCE [LARGE SCALE GENOMIC DNA]</scope>
    <source>
        <strain evidence="1 2">LMG 25204</strain>
    </source>
</reference>